<name>A0A1I5VIS8_9BACT</name>
<dbReference type="Proteomes" id="UP000199306">
    <property type="component" value="Unassembled WGS sequence"/>
</dbReference>
<evidence type="ECO:0000256" key="1">
    <source>
        <dbReference type="ARBA" id="ARBA00022729"/>
    </source>
</evidence>
<keyword evidence="1" id="KW-0732">Signal</keyword>
<evidence type="ECO:0000313" key="4">
    <source>
        <dbReference type="Proteomes" id="UP000199306"/>
    </source>
</evidence>
<accession>A0A1I5VIS8</accession>
<reference evidence="3 4" key="1">
    <citation type="submission" date="2016-10" db="EMBL/GenBank/DDBJ databases">
        <authorList>
            <person name="de Groot N.N."/>
        </authorList>
    </citation>
    <scope>NUCLEOTIDE SEQUENCE [LARGE SCALE GENOMIC DNA]</scope>
    <source>
        <strain evidence="4">E92,LMG 26720,CCM 7988</strain>
    </source>
</reference>
<dbReference type="SUPFAM" id="SSF69318">
    <property type="entry name" value="Integrin alpha N-terminal domain"/>
    <property type="match status" value="3"/>
</dbReference>
<sequence length="1193" mass="133620">MRTVFSFFLFSAISVFLFSCGQKPELFQLISPEHSGINFSNEIAENDSINPINLTNIYNGGGVGIGDFNNDGLQDIYFTGSMVSNKLYLNKGDLKFEDITNSAGVSGNGKWCRGVSVIDINNDGKTDLYICASMDKNPEKRENILYVNQGLDRNGNPVFKEMSEEYGLNDSSHSTMANFFDYDNDGDLDMYLVVNQILQEVNPSVFKQKIKDGSFPSTGKLYRNDWNDRLKHPVFTDVTHQAGLTIEGYGHGATVADINRDGWKDIFVTNDFIANDLLYINNHDGTFTDKAASYFKHTSANGMGQDVIDINNDGLSDIVELDMNPEDNYRKKMMMNSSSYQSFQLNDFFRYQYQYVRNTLHINQGPRVTANDSIGDPVFSDVGYLAGIAETDWSWTPLVADFDNDGLRDMVVTNGFPKDVTDHDFIAFRKDPSPLASLSNTLEQIPQVKLHKYAFRNNGNCNFSNVSDNWGLNKVSFSNGAAYADLDNDGDLDMVINNINDKAFLYKNTLRDADPSKEHYLSLKLNGDSSNRDGLGTWIELYFEGKQQTYEQSPYRGYLSSVQLNPHFGLGTVTMLDSLVIKWPDGARQVLTKVTLDQTLKIDKKNAVSRYSWEQPVFAKNTLFKEISDSLNIRFIHHQQDFIDFNIQKLLPHKFSEYGPGLAAGDVNGDGLDDMIIGGSTSFETTLLLQQANGLFSQKTIMSPDETSGKAFQDMGISLFDADGDGDLDLYLARGGYESQANTITYRDEFFRNDGKGNFSPDLNAFPQNFTSKSCARAIDYDKDGDLDLFIAGRVEPWSYPKPVSSYIYRNDTKNGQIKFTDVTHQVAKELNNIGLVCDALFTDFDNDGWPDMILAGEWMPVTFFRNNKGIFKNVTENSGISNQIGWWNTIAPGDFDNDGDIDYVLGNLGQNSFFKASEQYPVSVYAKDFDSNGSYDAILSLFLPASQEDPVKKEFPVPLRDDMTKQIIGMKAKFSDYKSYAKATMDQLFTKEQLKDGIMLKANNFNSSYCRNDGNGKFTISPLPVKAQFSALNGIITDDFDGDGNTDLVMNTNDYGTDVTVGRYDALNGLLLKGDGKGNFIPQSILESGIFIPGNGKALVKLRSKNGRYLLAAGQNRGPLKIYTLKKDTKSISLRQNDASSEIFYRNGKKQKREFNYGSSFLSQSSRFLSIDKNVKSVMITDNIGKTRKLDF</sequence>
<dbReference type="InterPro" id="IPR028994">
    <property type="entry name" value="Integrin_alpha_N"/>
</dbReference>
<dbReference type="PROSITE" id="PS51257">
    <property type="entry name" value="PROKAR_LIPOPROTEIN"/>
    <property type="match status" value="1"/>
</dbReference>
<dbReference type="InterPro" id="IPR027039">
    <property type="entry name" value="Crtac1"/>
</dbReference>
<feature type="domain" description="ASPIC/UnbV" evidence="2">
    <location>
        <begin position="534"/>
        <end position="600"/>
    </location>
</feature>
<evidence type="ECO:0000313" key="3">
    <source>
        <dbReference type="EMBL" id="SFQ07292.1"/>
    </source>
</evidence>
<dbReference type="OrthoDB" id="600363at2"/>
<keyword evidence="4" id="KW-1185">Reference proteome</keyword>
<dbReference type="InterPro" id="IPR011519">
    <property type="entry name" value="UnbV_ASPIC"/>
</dbReference>
<dbReference type="STRING" id="1079859.SAMN04515674_109140"/>
<dbReference type="Pfam" id="PF07593">
    <property type="entry name" value="UnbV_ASPIC"/>
    <property type="match status" value="1"/>
</dbReference>
<proteinExistence type="predicted"/>
<dbReference type="AlphaFoldDB" id="A0A1I5VIS8"/>
<dbReference type="Pfam" id="PF13517">
    <property type="entry name" value="FG-GAP_3"/>
    <property type="match status" value="4"/>
</dbReference>
<dbReference type="EMBL" id="FOXH01000009">
    <property type="protein sequence ID" value="SFQ07292.1"/>
    <property type="molecule type" value="Genomic_DNA"/>
</dbReference>
<dbReference type="InterPro" id="IPR013517">
    <property type="entry name" value="FG-GAP"/>
</dbReference>
<protein>
    <submittedName>
        <fullName evidence="3">Repeat domain-containing protein</fullName>
    </submittedName>
</protein>
<organism evidence="3 4">
    <name type="scientific">Pseudarcicella hirudinis</name>
    <dbReference type="NCBI Taxonomy" id="1079859"/>
    <lineage>
        <taxon>Bacteria</taxon>
        <taxon>Pseudomonadati</taxon>
        <taxon>Bacteroidota</taxon>
        <taxon>Cytophagia</taxon>
        <taxon>Cytophagales</taxon>
        <taxon>Flectobacillaceae</taxon>
        <taxon>Pseudarcicella</taxon>
    </lineage>
</organism>
<dbReference type="PANTHER" id="PTHR16026:SF0">
    <property type="entry name" value="CARTILAGE ACIDIC PROTEIN 1"/>
    <property type="match status" value="1"/>
</dbReference>
<dbReference type="PANTHER" id="PTHR16026">
    <property type="entry name" value="CARTILAGE ACIDIC PROTEIN 1"/>
    <property type="match status" value="1"/>
</dbReference>
<gene>
    <name evidence="3" type="ORF">SAMN04515674_109140</name>
</gene>
<dbReference type="Gene3D" id="2.130.10.130">
    <property type="entry name" value="Integrin alpha, N-terminal"/>
    <property type="match status" value="3"/>
</dbReference>
<dbReference type="RefSeq" id="WP_092018212.1">
    <property type="nucleotide sequence ID" value="NZ_FOXH01000009.1"/>
</dbReference>
<evidence type="ECO:0000259" key="2">
    <source>
        <dbReference type="Pfam" id="PF07593"/>
    </source>
</evidence>